<keyword evidence="3" id="KW-1185">Reference proteome</keyword>
<organism evidence="2 3">
    <name type="scientific">Kosmotoga olearia (strain ATCC BAA-1733 / DSM 21960 / TBF 19.5.1)</name>
    <dbReference type="NCBI Taxonomy" id="521045"/>
    <lineage>
        <taxon>Bacteria</taxon>
        <taxon>Thermotogati</taxon>
        <taxon>Thermotogota</taxon>
        <taxon>Thermotogae</taxon>
        <taxon>Kosmotogales</taxon>
        <taxon>Kosmotogaceae</taxon>
        <taxon>Kosmotoga</taxon>
    </lineage>
</organism>
<accession>C5CEM8</accession>
<dbReference type="AlphaFoldDB" id="C5CEM8"/>
<dbReference type="KEGG" id="kol:Kole_1518"/>
<dbReference type="EMBL" id="CP001634">
    <property type="protein sequence ID" value="ACR80208.1"/>
    <property type="molecule type" value="Genomic_DNA"/>
</dbReference>
<evidence type="ECO:0000313" key="3">
    <source>
        <dbReference type="Proteomes" id="UP000002382"/>
    </source>
</evidence>
<dbReference type="HOGENOM" id="CLU_149135_0_0_0"/>
<evidence type="ECO:0000313" key="2">
    <source>
        <dbReference type="EMBL" id="ACR80208.1"/>
    </source>
</evidence>
<name>C5CEM8_KOSOT</name>
<protein>
    <submittedName>
        <fullName evidence="2">Uncharacterized protein</fullName>
    </submittedName>
</protein>
<dbReference type="eggNOG" id="ENOG5031BK3">
    <property type="taxonomic scope" value="Bacteria"/>
</dbReference>
<evidence type="ECO:0000256" key="1">
    <source>
        <dbReference type="SAM" id="Coils"/>
    </source>
</evidence>
<reference evidence="2 3" key="1">
    <citation type="submission" date="2009-06" db="EMBL/GenBank/DDBJ databases">
        <title>Complete sequence of Thermotogales bacterium TBF 19.5.1.</title>
        <authorList>
            <consortium name="US DOE Joint Genome Institute"/>
            <person name="Lucas S."/>
            <person name="Copeland A."/>
            <person name="Lapidus A."/>
            <person name="Glavina del Rio T."/>
            <person name="Tice H."/>
            <person name="Bruce D."/>
            <person name="Goodwin L."/>
            <person name="Pitluck S."/>
            <person name="Chertkov O."/>
            <person name="Brettin T."/>
            <person name="Detter J.C."/>
            <person name="Han C."/>
            <person name="Schmutz J."/>
            <person name="Larimer F."/>
            <person name="Land M."/>
            <person name="Hauser L."/>
            <person name="Kyrpides N."/>
            <person name="Ovchinnikova G."/>
            <person name="Noll K."/>
        </authorList>
    </citation>
    <scope>NUCLEOTIDE SEQUENCE [LARGE SCALE GENOMIC DNA]</scope>
    <source>
        <strain evidence="3">ATCC BAA-1733 / DSM 21960 / TBF 19.5.1</strain>
    </source>
</reference>
<gene>
    <name evidence="2" type="ordered locus">Kole_1518</name>
</gene>
<feature type="coiled-coil region" evidence="1">
    <location>
        <begin position="85"/>
        <end position="112"/>
    </location>
</feature>
<dbReference type="STRING" id="521045.Kole_1518"/>
<keyword evidence="1" id="KW-0175">Coiled coil</keyword>
<dbReference type="Proteomes" id="UP000002382">
    <property type="component" value="Chromosome"/>
</dbReference>
<sequence length="144" mass="16265">MQVSLEQLLSALIAKVDALEASVDDLRVRTNITLRLLKNLGKEEIDRDTVKKAVEEEFRVSKEAGLIEDSADVVKMIESFADDIYKWLTGDVRELREKMDEYKRKLEEALMSQSKVIDVAPADFVKKLKPKGPKDPDGGGKILF</sequence>
<dbReference type="OrthoDB" id="46391at2"/>
<proteinExistence type="predicted"/>
<reference evidence="2 3" key="2">
    <citation type="journal article" date="2011" name="J. Bacteriol.">
        <title>Genome Sequence of Kosmotoga olearia Strain TBF 19.5.1, a Thermophilic Bacterium with a Wide Growth Temperature Range, Isolated from the Troll B Oil Platform in the North Sea.</title>
        <authorList>
            <person name="Swithers K.S."/>
            <person name="Dipippo J.L."/>
            <person name="Bruce D.C."/>
            <person name="Detter C."/>
            <person name="Tapia R."/>
            <person name="Han S."/>
            <person name="Goodwin L.A."/>
            <person name="Han J."/>
            <person name="Woyke T."/>
            <person name="Pitluck S."/>
            <person name="Pennacchio L."/>
            <person name="Nolan M."/>
            <person name="Mikhailova N."/>
            <person name="Land M.L."/>
            <person name="Nesbo C.L."/>
            <person name="Gogarten J.P."/>
            <person name="Noll K.M."/>
        </authorList>
    </citation>
    <scope>NUCLEOTIDE SEQUENCE [LARGE SCALE GENOMIC DNA]</scope>
    <source>
        <strain evidence="3">ATCC BAA-1733 / DSM 21960 / TBF 19.5.1</strain>
    </source>
</reference>
<dbReference type="RefSeq" id="WP_015868853.1">
    <property type="nucleotide sequence ID" value="NC_012785.1"/>
</dbReference>